<keyword evidence="7" id="KW-0259">Enterobactin biosynthesis</keyword>
<comment type="caution">
    <text evidence="16">The sequence shown here is derived from an EMBL/GenBank/DDBJ whole genome shotgun (WGS) entry which is preliminary data.</text>
</comment>
<evidence type="ECO:0000256" key="2">
    <source>
        <dbReference type="ARBA" id="ARBA00004993"/>
    </source>
</evidence>
<evidence type="ECO:0000256" key="12">
    <source>
        <dbReference type="PIRSR" id="PIRSR603542-1"/>
    </source>
</evidence>
<evidence type="ECO:0000256" key="10">
    <source>
        <dbReference type="ARBA" id="ARBA00049176"/>
    </source>
</evidence>
<dbReference type="Gene3D" id="3.90.470.20">
    <property type="entry name" value="4'-phosphopantetheinyl transferase domain"/>
    <property type="match status" value="1"/>
</dbReference>
<dbReference type="InterPro" id="IPR037143">
    <property type="entry name" value="4-PPantetheinyl_Trfase_dom_sf"/>
</dbReference>
<dbReference type="PRINTS" id="PR01399">
    <property type="entry name" value="ENTSNTHTASED"/>
</dbReference>
<comment type="catalytic activity">
    <reaction evidence="11">
        <text>apo-[peptidyl-carrier protein] + CoA = holo-[peptidyl-carrier protein] + adenosine 3',5'-bisphosphate + H(+)</text>
        <dbReference type="Rhea" id="RHEA:46228"/>
        <dbReference type="Rhea" id="RHEA-COMP:11479"/>
        <dbReference type="Rhea" id="RHEA-COMP:11480"/>
        <dbReference type="ChEBI" id="CHEBI:15378"/>
        <dbReference type="ChEBI" id="CHEBI:29999"/>
        <dbReference type="ChEBI" id="CHEBI:57287"/>
        <dbReference type="ChEBI" id="CHEBI:58343"/>
        <dbReference type="ChEBI" id="CHEBI:64479"/>
    </reaction>
</comment>
<evidence type="ECO:0000256" key="5">
    <source>
        <dbReference type="ARBA" id="ARBA00019087"/>
    </source>
</evidence>
<evidence type="ECO:0000259" key="14">
    <source>
        <dbReference type="Pfam" id="PF01648"/>
    </source>
</evidence>
<dbReference type="Pfam" id="PF01648">
    <property type="entry name" value="ACPS"/>
    <property type="match status" value="1"/>
</dbReference>
<feature type="binding site" evidence="13">
    <location>
        <position position="112"/>
    </location>
    <ligand>
        <name>Mg(2+)</name>
        <dbReference type="ChEBI" id="CHEBI:18420"/>
    </ligand>
</feature>
<dbReference type="GO" id="GO:0000287">
    <property type="term" value="F:magnesium ion binding"/>
    <property type="evidence" value="ECO:0007669"/>
    <property type="project" value="InterPro"/>
</dbReference>
<accession>A0A917ZIC9</accession>
<dbReference type="AlphaFoldDB" id="A0A917ZIC9"/>
<dbReference type="SUPFAM" id="SSF56214">
    <property type="entry name" value="4'-phosphopantetheinyl transferase"/>
    <property type="match status" value="2"/>
</dbReference>
<keyword evidence="13" id="KW-0460">Magnesium</keyword>
<evidence type="ECO:0000259" key="15">
    <source>
        <dbReference type="Pfam" id="PF17837"/>
    </source>
</evidence>
<evidence type="ECO:0000256" key="7">
    <source>
        <dbReference type="ARBA" id="ARBA00023191"/>
    </source>
</evidence>
<comment type="function">
    <text evidence="1">Involved in the biosynthesis of the siderophore enterobactin (enterochelin), which is a macrocyclic trimeric lactone of N-(2,3-dihydroxybenzoyl)-serine. The serine trilactone serves as a scaffolding for the three catechol functionalities that provide hexadentate coordination for the tightly ligated iron(2+) atoms. Plays an essential role in the assembly of the enterobactin by catalyzing the transfer of the 4'-phosphopantetheine (Ppant) moiety from coenzyme A to the apo-domains of both EntB (ArCP domain) and EntF (PCP domain) to yield their holo-forms which make them competent for the activation of 2,3-dihydroxybenzoate (DHB) and L-serine, respectively.</text>
</comment>
<organism evidence="16 17">
    <name type="scientific">Marinobacterium nitratireducens</name>
    <dbReference type="NCBI Taxonomy" id="518897"/>
    <lineage>
        <taxon>Bacteria</taxon>
        <taxon>Pseudomonadati</taxon>
        <taxon>Pseudomonadota</taxon>
        <taxon>Gammaproteobacteria</taxon>
        <taxon>Oceanospirillales</taxon>
        <taxon>Oceanospirillaceae</taxon>
        <taxon>Marinobacterium</taxon>
    </lineage>
</organism>
<feature type="binding site" evidence="12">
    <location>
        <position position="112"/>
    </location>
    <ligand>
        <name>CoA</name>
        <dbReference type="ChEBI" id="CHEBI:57287"/>
    </ligand>
</feature>
<dbReference type="PANTHER" id="PTHR38096">
    <property type="entry name" value="ENTEROBACTIN SYNTHASE COMPONENT D"/>
    <property type="match status" value="1"/>
</dbReference>
<sequence>MFTINPRLEGIFPHRDFSTVSMASLLDDDVLFESERKLVKNCVAQRRREFATGRHCARLAMSRLIVERHPILKDPSGAPLWPEGMVGSISHTRGLVVAVVAERCKMRAVGVDVEYRKRPFPVDVLEYICVPEERSWLKSLPSEAMELSAFILFSAKESFYKACYGLSGFSPDFKEVRIEIDIGKGIFNVFLSKPITVSQSFPTTGWFGYSQDHVFTAVWSHNTMTMDQTLTSQYP</sequence>
<evidence type="ECO:0000256" key="13">
    <source>
        <dbReference type="PIRSR" id="PIRSR603542-2"/>
    </source>
</evidence>
<evidence type="ECO:0000256" key="6">
    <source>
        <dbReference type="ARBA" id="ARBA00022679"/>
    </source>
</evidence>
<dbReference type="InterPro" id="IPR041354">
    <property type="entry name" value="4PPT_N"/>
</dbReference>
<comment type="similarity">
    <text evidence="3">Belongs to the P-Pant transferase superfamily. EntD family.</text>
</comment>
<feature type="domain" description="4'-phosphopantetheinyl transferase N-terminal" evidence="15">
    <location>
        <begin position="35"/>
        <end position="101"/>
    </location>
</feature>
<gene>
    <name evidence="16" type="ORF">GCM10011348_26850</name>
</gene>
<evidence type="ECO:0000313" key="17">
    <source>
        <dbReference type="Proteomes" id="UP000599578"/>
    </source>
</evidence>
<evidence type="ECO:0000256" key="8">
    <source>
        <dbReference type="ARBA" id="ARBA00029894"/>
    </source>
</evidence>
<dbReference type="InterPro" id="IPR008278">
    <property type="entry name" value="4-PPantetheinyl_Trfase_dom"/>
</dbReference>
<comment type="cofactor">
    <cofactor evidence="13">
        <name>Mg(2+)</name>
        <dbReference type="ChEBI" id="CHEBI:18420"/>
    </cofactor>
</comment>
<keyword evidence="13" id="KW-0479">Metal-binding</keyword>
<evidence type="ECO:0000256" key="9">
    <source>
        <dbReference type="ARBA" id="ARBA00031996"/>
    </source>
</evidence>
<dbReference type="PANTHER" id="PTHR38096:SF1">
    <property type="entry name" value="ENTEROBACTIN SYNTHASE COMPONENT D"/>
    <property type="match status" value="1"/>
</dbReference>
<feature type="binding site" evidence="12">
    <location>
        <position position="46"/>
    </location>
    <ligand>
        <name>CoA</name>
        <dbReference type="ChEBI" id="CHEBI:57287"/>
    </ligand>
</feature>
<evidence type="ECO:0000313" key="16">
    <source>
        <dbReference type="EMBL" id="GGO83333.1"/>
    </source>
</evidence>
<comment type="pathway">
    <text evidence="2">Siderophore biosynthesis; enterobactin biosynthesis.</text>
</comment>
<feature type="binding site" evidence="12">
    <location>
        <position position="157"/>
    </location>
    <ligand>
        <name>CoA</name>
        <dbReference type="ChEBI" id="CHEBI:57287"/>
    </ligand>
</feature>
<comment type="subunit">
    <text evidence="4">EntB, EntD, EntE, and EntF form a multienzyme complex called enterobactin synthase.</text>
</comment>
<evidence type="ECO:0000256" key="4">
    <source>
        <dbReference type="ARBA" id="ARBA00011503"/>
    </source>
</evidence>
<feature type="domain" description="4'-phosphopantetheinyl transferase" evidence="14">
    <location>
        <begin position="108"/>
        <end position="196"/>
    </location>
</feature>
<reference evidence="16 17" key="1">
    <citation type="journal article" date="2014" name="Int. J. Syst. Evol. Microbiol.">
        <title>Complete genome sequence of Corynebacterium casei LMG S-19264T (=DSM 44701T), isolated from a smear-ripened cheese.</title>
        <authorList>
            <consortium name="US DOE Joint Genome Institute (JGI-PGF)"/>
            <person name="Walter F."/>
            <person name="Albersmeier A."/>
            <person name="Kalinowski J."/>
            <person name="Ruckert C."/>
        </authorList>
    </citation>
    <scope>NUCLEOTIDE SEQUENCE [LARGE SCALE GENOMIC DNA]</scope>
    <source>
        <strain evidence="16 17">CGMCC 1.7286</strain>
    </source>
</reference>
<dbReference type="Pfam" id="PF17837">
    <property type="entry name" value="4PPT_N"/>
    <property type="match status" value="1"/>
</dbReference>
<dbReference type="RefSeq" id="WP_188861122.1">
    <property type="nucleotide sequence ID" value="NZ_BMLT01000006.1"/>
</dbReference>
<evidence type="ECO:0000256" key="3">
    <source>
        <dbReference type="ARBA" id="ARBA00008342"/>
    </source>
</evidence>
<protein>
    <recommendedName>
        <fullName evidence="5">Enterobactin synthase component D</fullName>
    </recommendedName>
    <alternativeName>
        <fullName evidence="8">4'-phosphopantetheinyl transferase EntD</fullName>
    </alternativeName>
    <alternativeName>
        <fullName evidence="9">Enterochelin synthase D</fullName>
    </alternativeName>
</protein>
<dbReference type="GO" id="GO:0009366">
    <property type="term" value="C:enterobactin synthetase complex"/>
    <property type="evidence" value="ECO:0007669"/>
    <property type="project" value="InterPro"/>
</dbReference>
<evidence type="ECO:0000256" key="11">
    <source>
        <dbReference type="ARBA" id="ARBA00049191"/>
    </source>
</evidence>
<proteinExistence type="inferred from homology"/>
<keyword evidence="6" id="KW-0808">Transferase</keyword>
<dbReference type="GO" id="GO:0009239">
    <property type="term" value="P:enterobactin biosynthetic process"/>
    <property type="evidence" value="ECO:0007669"/>
    <property type="project" value="UniProtKB-KW"/>
</dbReference>
<feature type="binding site" evidence="12">
    <location>
        <position position="54"/>
    </location>
    <ligand>
        <name>CoA</name>
        <dbReference type="ChEBI" id="CHEBI:57287"/>
    </ligand>
</feature>
<feature type="binding site" evidence="12">
    <location>
        <position position="161"/>
    </location>
    <ligand>
        <name>CoA</name>
        <dbReference type="ChEBI" id="CHEBI:57287"/>
    </ligand>
</feature>
<evidence type="ECO:0000256" key="1">
    <source>
        <dbReference type="ARBA" id="ARBA00003937"/>
    </source>
</evidence>
<feature type="binding site" evidence="12">
    <location>
        <begin position="90"/>
        <end position="91"/>
    </location>
    <ligand>
        <name>CoA</name>
        <dbReference type="ChEBI" id="CHEBI:57287"/>
    </ligand>
</feature>
<dbReference type="GO" id="GO:0008897">
    <property type="term" value="F:holo-[acyl-carrier-protein] synthase activity"/>
    <property type="evidence" value="ECO:0007669"/>
    <property type="project" value="InterPro"/>
</dbReference>
<dbReference type="Proteomes" id="UP000599578">
    <property type="component" value="Unassembled WGS sequence"/>
</dbReference>
<comment type="catalytic activity">
    <reaction evidence="10">
        <text>apo-[aryl-carrier protein] + CoA = holo-[aryl-carrier protein] + adenosine 3',5'-bisphosphate + H(+)</text>
        <dbReference type="Rhea" id="RHEA:48404"/>
        <dbReference type="Rhea" id="RHEA-COMP:15903"/>
        <dbReference type="Rhea" id="RHEA-COMP:17557"/>
        <dbReference type="ChEBI" id="CHEBI:15378"/>
        <dbReference type="ChEBI" id="CHEBI:29999"/>
        <dbReference type="ChEBI" id="CHEBI:57287"/>
        <dbReference type="ChEBI" id="CHEBI:58343"/>
        <dbReference type="ChEBI" id="CHEBI:64479"/>
    </reaction>
</comment>
<keyword evidence="17" id="KW-1185">Reference proteome</keyword>
<dbReference type="EMBL" id="BMLT01000006">
    <property type="protein sequence ID" value="GGO83333.1"/>
    <property type="molecule type" value="Genomic_DNA"/>
</dbReference>
<dbReference type="GO" id="GO:0005886">
    <property type="term" value="C:plasma membrane"/>
    <property type="evidence" value="ECO:0007669"/>
    <property type="project" value="TreeGrafter"/>
</dbReference>
<name>A0A917ZIC9_9GAMM</name>
<feature type="binding site" evidence="13">
    <location>
        <position position="114"/>
    </location>
    <ligand>
        <name>Mg(2+)</name>
        <dbReference type="ChEBI" id="CHEBI:18420"/>
    </ligand>
</feature>
<dbReference type="InterPro" id="IPR003542">
    <property type="entry name" value="Enbac_synth_compD-like"/>
</dbReference>